<dbReference type="Pfam" id="PF00581">
    <property type="entry name" value="Rhodanese"/>
    <property type="match status" value="1"/>
</dbReference>
<keyword evidence="3" id="KW-1185">Reference proteome</keyword>
<evidence type="ECO:0000313" key="2">
    <source>
        <dbReference type="EMBL" id="MBE4909462.1"/>
    </source>
</evidence>
<accession>A0ABR9QLU0</accession>
<evidence type="ECO:0000259" key="1">
    <source>
        <dbReference type="Pfam" id="PF00581"/>
    </source>
</evidence>
<organism evidence="2 3">
    <name type="scientific">Litchfieldia luteola</name>
    <dbReference type="NCBI Taxonomy" id="682179"/>
    <lineage>
        <taxon>Bacteria</taxon>
        <taxon>Bacillati</taxon>
        <taxon>Bacillota</taxon>
        <taxon>Bacilli</taxon>
        <taxon>Bacillales</taxon>
        <taxon>Bacillaceae</taxon>
        <taxon>Litchfieldia</taxon>
    </lineage>
</organism>
<proteinExistence type="predicted"/>
<gene>
    <name evidence="2" type="ORF">IMZ08_15530</name>
</gene>
<evidence type="ECO:0000313" key="3">
    <source>
        <dbReference type="Proteomes" id="UP001516662"/>
    </source>
</evidence>
<sequence length="126" mass="14868">MFLLLIIIITLLFISTFKRYVPVKDVKCISLFSHCQLDNAVLVDVRDYNESSKDQIHESINIPIAYLDRYFREVPENKDIIIVASNKLERNMSIRFFRKSGYKVVGYLLMTERKKSKMKEDVYGVH</sequence>
<dbReference type="Gene3D" id="3.40.250.10">
    <property type="entry name" value="Rhodanese-like domain"/>
    <property type="match status" value="1"/>
</dbReference>
<feature type="domain" description="Rhodanese" evidence="1">
    <location>
        <begin position="38"/>
        <end position="107"/>
    </location>
</feature>
<dbReference type="InterPro" id="IPR036873">
    <property type="entry name" value="Rhodanese-like_dom_sf"/>
</dbReference>
<dbReference type="Proteomes" id="UP001516662">
    <property type="component" value="Unassembled WGS sequence"/>
</dbReference>
<dbReference type="SUPFAM" id="SSF52821">
    <property type="entry name" value="Rhodanese/Cell cycle control phosphatase"/>
    <property type="match status" value="1"/>
</dbReference>
<protein>
    <recommendedName>
        <fullName evidence="1">Rhodanese domain-containing protein</fullName>
    </recommendedName>
</protein>
<dbReference type="RefSeq" id="WP_193538111.1">
    <property type="nucleotide sequence ID" value="NZ_JADCLJ010000022.1"/>
</dbReference>
<dbReference type="InterPro" id="IPR001763">
    <property type="entry name" value="Rhodanese-like_dom"/>
</dbReference>
<reference evidence="2 3" key="1">
    <citation type="submission" date="2020-10" db="EMBL/GenBank/DDBJ databases">
        <title>Bacillus sp. HD4P25, an endophyte from a halophyte.</title>
        <authorList>
            <person name="Sun J.-Q."/>
        </authorList>
    </citation>
    <scope>NUCLEOTIDE SEQUENCE [LARGE SCALE GENOMIC DNA]</scope>
    <source>
        <strain evidence="2 3">YIM 93174</strain>
    </source>
</reference>
<dbReference type="EMBL" id="JADCLJ010000022">
    <property type="protein sequence ID" value="MBE4909462.1"/>
    <property type="molecule type" value="Genomic_DNA"/>
</dbReference>
<comment type="caution">
    <text evidence="2">The sequence shown here is derived from an EMBL/GenBank/DDBJ whole genome shotgun (WGS) entry which is preliminary data.</text>
</comment>
<name>A0ABR9QLU0_9BACI</name>